<evidence type="ECO:0000256" key="1">
    <source>
        <dbReference type="SAM" id="MobiDB-lite"/>
    </source>
</evidence>
<keyword evidence="3" id="KW-1185">Reference proteome</keyword>
<feature type="compositionally biased region" description="Polar residues" evidence="1">
    <location>
        <begin position="1"/>
        <end position="19"/>
    </location>
</feature>
<gene>
    <name evidence="2" type="ORF">KT71_10027</name>
</gene>
<dbReference type="OrthoDB" id="8527830at2"/>
<protein>
    <recommendedName>
        <fullName evidence="4">Tryptophan synthase subunit beta like protein</fullName>
    </recommendedName>
</protein>
<evidence type="ECO:0000313" key="2">
    <source>
        <dbReference type="EMBL" id="EAQ98957.1"/>
    </source>
</evidence>
<dbReference type="EMBL" id="AAOA02000003">
    <property type="protein sequence ID" value="EAQ98957.1"/>
    <property type="molecule type" value="Genomic_DNA"/>
</dbReference>
<dbReference type="eggNOG" id="ENOG5032ZRD">
    <property type="taxonomic scope" value="Bacteria"/>
</dbReference>
<proteinExistence type="predicted"/>
<reference evidence="2 3" key="2">
    <citation type="journal article" date="2009" name="PLoS ONE">
        <title>The photosynthetic apparatus and its regulation in the aerobic gammaproteobacterium Congregibacter litoralis gen. nov., sp. nov.</title>
        <authorList>
            <person name="Spring S."/>
            <person name="Lunsdorf H."/>
            <person name="Fuchs B.M."/>
            <person name="Tindall B.J."/>
        </authorList>
    </citation>
    <scope>NUCLEOTIDE SEQUENCE [LARGE SCALE GENOMIC DNA]</scope>
    <source>
        <strain evidence="2">KT71</strain>
    </source>
</reference>
<dbReference type="Proteomes" id="UP000019205">
    <property type="component" value="Chromosome"/>
</dbReference>
<evidence type="ECO:0000313" key="3">
    <source>
        <dbReference type="Proteomes" id="UP000019205"/>
    </source>
</evidence>
<evidence type="ECO:0008006" key="4">
    <source>
        <dbReference type="Google" id="ProtNLM"/>
    </source>
</evidence>
<accession>A4A586</accession>
<comment type="caution">
    <text evidence="2">The sequence shown here is derived from an EMBL/GenBank/DDBJ whole genome shotgun (WGS) entry which is preliminary data.</text>
</comment>
<dbReference type="AlphaFoldDB" id="A4A586"/>
<dbReference type="HOGENOM" id="CLU_166086_0_0_6"/>
<feature type="region of interest" description="Disordered" evidence="1">
    <location>
        <begin position="1"/>
        <end position="20"/>
    </location>
</feature>
<dbReference type="RefSeq" id="WP_008294434.1">
    <property type="nucleotide sequence ID" value="NZ_CM002299.1"/>
</dbReference>
<organism evidence="2 3">
    <name type="scientific">Congregibacter litoralis KT71</name>
    <dbReference type="NCBI Taxonomy" id="314285"/>
    <lineage>
        <taxon>Bacteria</taxon>
        <taxon>Pseudomonadati</taxon>
        <taxon>Pseudomonadota</taxon>
        <taxon>Gammaproteobacteria</taxon>
        <taxon>Cellvibrionales</taxon>
        <taxon>Halieaceae</taxon>
        <taxon>Congregibacter</taxon>
    </lineage>
</organism>
<sequence length="106" mass="11769">MPYVQRDSNGAISAVSRQAQPGFDEELEEGDGALQQFLASVGPNSDLARTDLEFVRVLEDLLEVLIAKNVLLFTELPEAAQAKVMERQSLRRSDNALNLLDDEPRI</sequence>
<name>A4A586_9GAMM</name>
<reference evidence="2 3" key="1">
    <citation type="journal article" date="2007" name="Proc. Natl. Acad. Sci. U.S.A.">
        <title>Characterization of a marine gammaproteobacterium capable of aerobic anoxygenic photosynthesis.</title>
        <authorList>
            <person name="Fuchs B.M."/>
            <person name="Spring S."/>
            <person name="Teeling H."/>
            <person name="Quast C."/>
            <person name="Wulf J."/>
            <person name="Schattenhofer M."/>
            <person name="Yan S."/>
            <person name="Ferriera S."/>
            <person name="Johnson J."/>
            <person name="Glockner F.O."/>
            <person name="Amann R."/>
        </authorList>
    </citation>
    <scope>NUCLEOTIDE SEQUENCE [LARGE SCALE GENOMIC DNA]</scope>
    <source>
        <strain evidence="2">KT71</strain>
    </source>
</reference>
<dbReference type="STRING" id="314285.KT71_10027"/>